<comment type="caution">
    <text evidence="2">The sequence shown here is derived from an EMBL/GenBank/DDBJ whole genome shotgun (WGS) entry which is preliminary data.</text>
</comment>
<gene>
    <name evidence="2" type="ORF">VB248_17415</name>
</gene>
<dbReference type="RefSeq" id="WP_323298091.1">
    <property type="nucleotide sequence ID" value="NZ_JAYFUM010000022.1"/>
</dbReference>
<feature type="transmembrane region" description="Helical" evidence="1">
    <location>
        <begin position="357"/>
        <end position="375"/>
    </location>
</feature>
<reference evidence="2 3" key="1">
    <citation type="submission" date="2023-12" db="EMBL/GenBank/DDBJ databases">
        <title>Novel species of the genus Arcicella isolated from rivers.</title>
        <authorList>
            <person name="Lu H."/>
        </authorList>
    </citation>
    <scope>NUCLEOTIDE SEQUENCE [LARGE SCALE GENOMIC DNA]</scope>
    <source>
        <strain evidence="2 3">KCTC 23307</strain>
    </source>
</reference>
<keyword evidence="3" id="KW-1185">Reference proteome</keyword>
<name>A0ABU5QF37_9BACT</name>
<evidence type="ECO:0000256" key="1">
    <source>
        <dbReference type="SAM" id="Phobius"/>
    </source>
</evidence>
<feature type="transmembrane region" description="Helical" evidence="1">
    <location>
        <begin position="20"/>
        <end position="37"/>
    </location>
</feature>
<dbReference type="EMBL" id="JAYFUM010000022">
    <property type="protein sequence ID" value="MEA5140934.1"/>
    <property type="molecule type" value="Genomic_DNA"/>
</dbReference>
<proteinExistence type="predicted"/>
<feature type="transmembrane region" description="Helical" evidence="1">
    <location>
        <begin position="159"/>
        <end position="175"/>
    </location>
</feature>
<feature type="transmembrane region" description="Helical" evidence="1">
    <location>
        <begin position="206"/>
        <end position="225"/>
    </location>
</feature>
<feature type="transmembrane region" description="Helical" evidence="1">
    <location>
        <begin position="381"/>
        <end position="399"/>
    </location>
</feature>
<feature type="transmembrane region" description="Helical" evidence="1">
    <location>
        <begin position="406"/>
        <end position="424"/>
    </location>
</feature>
<keyword evidence="1" id="KW-0812">Transmembrane</keyword>
<evidence type="ECO:0000313" key="2">
    <source>
        <dbReference type="EMBL" id="MEA5140934.1"/>
    </source>
</evidence>
<accession>A0ABU5QF37</accession>
<protein>
    <recommendedName>
        <fullName evidence="4">Glycosyltransferase RgtA/B/C/D-like domain-containing protein</fullName>
    </recommendedName>
</protein>
<feature type="transmembrane region" description="Helical" evidence="1">
    <location>
        <begin position="65"/>
        <end position="83"/>
    </location>
</feature>
<evidence type="ECO:0008006" key="4">
    <source>
        <dbReference type="Google" id="ProtNLM"/>
    </source>
</evidence>
<feature type="transmembrane region" description="Helical" evidence="1">
    <location>
        <begin position="90"/>
        <end position="109"/>
    </location>
</feature>
<sequence length="543" mass="64271">MFSKSFSQTKLFQLDRNQIFYPIILILTCLLYFFYTFQKYDIVPSDDYVYINTGYYLTLPLTQNYLGFFYPLFFKFIFFLSGFKNVLSTIYWTYYGLSIGSFLCLYFYLKSLGAKRPISIFIASSFLFSDYQIFLFPKISFFCFILILFTLTLIQKKDLFTKFVWITVLCWVLGYTRPEFFVSYLLAFAVTVALFVAEKRYQQPKNFFSIALPILLFLFGVLLLGGQPLGNRGVDAFKQHFVLNYLSWHPEVHLENRNRSEFTFFRKVFGEVNTMSDIFRENPPLFFKHIYFNVLNYWKLSTNLLYHFCFDPLLKVFSYKIKYFLMASPLLLLFLINIKTSFLVLKGLLIRYIRNNGLITCVILLPSFVSVVLIYPREHYFLFHLVVALSVIAIVLDSLEFKRHSVVFFLKISMLVLFVMGSAMSNIETQKKTNHDKMYEYLIQLAQRHKLSLVTNEVFSPIFFKEYIDKYQINTFKNTPNQNIDAFLKSHDTHVVYLEMKAIDPSNQVLASFISKDYENYGFRKISAYEKLNYLIFVKKGIE</sequence>
<dbReference type="Proteomes" id="UP001302949">
    <property type="component" value="Unassembled WGS sequence"/>
</dbReference>
<feature type="transmembrane region" description="Helical" evidence="1">
    <location>
        <begin position="323"/>
        <end position="345"/>
    </location>
</feature>
<feature type="transmembrane region" description="Helical" evidence="1">
    <location>
        <begin position="133"/>
        <end position="154"/>
    </location>
</feature>
<keyword evidence="1" id="KW-0472">Membrane</keyword>
<evidence type="ECO:0000313" key="3">
    <source>
        <dbReference type="Proteomes" id="UP001302949"/>
    </source>
</evidence>
<organism evidence="2 3">
    <name type="scientific">Arcicella rigui</name>
    <dbReference type="NCBI Taxonomy" id="797020"/>
    <lineage>
        <taxon>Bacteria</taxon>
        <taxon>Pseudomonadati</taxon>
        <taxon>Bacteroidota</taxon>
        <taxon>Cytophagia</taxon>
        <taxon>Cytophagales</taxon>
        <taxon>Flectobacillaceae</taxon>
        <taxon>Arcicella</taxon>
    </lineage>
</organism>
<feature type="transmembrane region" description="Helical" evidence="1">
    <location>
        <begin position="181"/>
        <end position="197"/>
    </location>
</feature>
<keyword evidence="1" id="KW-1133">Transmembrane helix</keyword>